<dbReference type="Proteomes" id="UP000324222">
    <property type="component" value="Unassembled WGS sequence"/>
</dbReference>
<feature type="region of interest" description="Disordered" evidence="1">
    <location>
        <begin position="1"/>
        <end position="40"/>
    </location>
</feature>
<protein>
    <submittedName>
        <fullName evidence="2">Uncharacterized protein</fullName>
    </submittedName>
</protein>
<accession>A0A5B7EQI6</accession>
<evidence type="ECO:0000256" key="1">
    <source>
        <dbReference type="SAM" id="MobiDB-lite"/>
    </source>
</evidence>
<keyword evidence="3" id="KW-1185">Reference proteome</keyword>
<feature type="compositionally biased region" description="Pro residues" evidence="1">
    <location>
        <begin position="127"/>
        <end position="138"/>
    </location>
</feature>
<reference evidence="2 3" key="1">
    <citation type="submission" date="2019-05" db="EMBL/GenBank/DDBJ databases">
        <title>Another draft genome of Portunus trituberculatus and its Hox gene families provides insights of decapod evolution.</title>
        <authorList>
            <person name="Jeong J.-H."/>
            <person name="Song I."/>
            <person name="Kim S."/>
            <person name="Choi T."/>
            <person name="Kim D."/>
            <person name="Ryu S."/>
            <person name="Kim W."/>
        </authorList>
    </citation>
    <scope>NUCLEOTIDE SEQUENCE [LARGE SCALE GENOMIC DNA]</scope>
    <source>
        <tissue evidence="2">Muscle</tissue>
    </source>
</reference>
<evidence type="ECO:0000313" key="2">
    <source>
        <dbReference type="EMBL" id="MPC36841.1"/>
    </source>
</evidence>
<sequence>MAADKEVRAVSSPDNPAARCSPDAASPPLPRPRNKQTPPECPCGRVGSVGWPCVSLAPPPSVCRDLLHQSITHHSHTTVTTATCISAANTIRNSHRHSTTCFTATAICITAATTIRNSHRYSTTSLPQPPTSPPPPPSQHHLYHLHSHRHNTNTLPPSHSLSSLCYYITNIISTYTPSPNHYRCTTSSITTPEHCHYICHHYQHLHHQSGAPSFTITSTTAPEPSSSASRI</sequence>
<comment type="caution">
    <text evidence="2">The sequence shown here is derived from an EMBL/GenBank/DDBJ whole genome shotgun (WGS) entry which is preliminary data.</text>
</comment>
<name>A0A5B7EQI6_PORTR</name>
<gene>
    <name evidence="2" type="ORF">E2C01_030309</name>
</gene>
<dbReference type="EMBL" id="VSRR010003619">
    <property type="protein sequence ID" value="MPC36841.1"/>
    <property type="molecule type" value="Genomic_DNA"/>
</dbReference>
<proteinExistence type="predicted"/>
<organism evidence="2 3">
    <name type="scientific">Portunus trituberculatus</name>
    <name type="common">Swimming crab</name>
    <name type="synonym">Neptunus trituberculatus</name>
    <dbReference type="NCBI Taxonomy" id="210409"/>
    <lineage>
        <taxon>Eukaryota</taxon>
        <taxon>Metazoa</taxon>
        <taxon>Ecdysozoa</taxon>
        <taxon>Arthropoda</taxon>
        <taxon>Crustacea</taxon>
        <taxon>Multicrustacea</taxon>
        <taxon>Malacostraca</taxon>
        <taxon>Eumalacostraca</taxon>
        <taxon>Eucarida</taxon>
        <taxon>Decapoda</taxon>
        <taxon>Pleocyemata</taxon>
        <taxon>Brachyura</taxon>
        <taxon>Eubrachyura</taxon>
        <taxon>Portunoidea</taxon>
        <taxon>Portunidae</taxon>
        <taxon>Portuninae</taxon>
        <taxon>Portunus</taxon>
    </lineage>
</organism>
<feature type="region of interest" description="Disordered" evidence="1">
    <location>
        <begin position="119"/>
        <end position="143"/>
    </location>
</feature>
<dbReference type="AlphaFoldDB" id="A0A5B7EQI6"/>
<evidence type="ECO:0000313" key="3">
    <source>
        <dbReference type="Proteomes" id="UP000324222"/>
    </source>
</evidence>